<keyword evidence="17" id="KW-1185">Reference proteome</keyword>
<dbReference type="Pfam" id="PF13365">
    <property type="entry name" value="Trypsin_2"/>
    <property type="match status" value="1"/>
</dbReference>
<dbReference type="PANTHER" id="PTHR22939:SF130">
    <property type="entry name" value="PERIPLASMIC SERINE ENDOPROTEASE DEGP-LIKE-RELATED"/>
    <property type="match status" value="1"/>
</dbReference>
<proteinExistence type="inferred from homology"/>
<keyword evidence="8" id="KW-0677">Repeat</keyword>
<evidence type="ECO:0000256" key="5">
    <source>
        <dbReference type="ARBA" id="ARBA00013958"/>
    </source>
</evidence>
<dbReference type="Gene3D" id="2.30.42.10">
    <property type="match status" value="2"/>
</dbReference>
<dbReference type="PRINTS" id="PR00834">
    <property type="entry name" value="PROTEASES2C"/>
</dbReference>
<protein>
    <recommendedName>
        <fullName evidence="5">Probable periplasmic serine endoprotease DegP-like</fullName>
        <ecNumber evidence="4">3.4.21.107</ecNumber>
    </recommendedName>
    <alternativeName>
        <fullName evidence="13">Protease Do</fullName>
    </alternativeName>
</protein>
<evidence type="ECO:0000256" key="2">
    <source>
        <dbReference type="ARBA" id="ARBA00004418"/>
    </source>
</evidence>
<dbReference type="InterPro" id="IPR001940">
    <property type="entry name" value="Peptidase_S1C"/>
</dbReference>
<gene>
    <name evidence="16" type="ORF">ACFSCV_01100</name>
</gene>
<evidence type="ECO:0000256" key="11">
    <source>
        <dbReference type="ARBA" id="ARBA00022825"/>
    </source>
</evidence>
<keyword evidence="7 14" id="KW-0732">Signal</keyword>
<name>A0ABW4K4I8_9HYPH</name>
<evidence type="ECO:0000256" key="3">
    <source>
        <dbReference type="ARBA" id="ARBA00010541"/>
    </source>
</evidence>
<comment type="subcellular location">
    <subcellularLocation>
        <location evidence="2">Periplasm</location>
    </subcellularLocation>
</comment>
<sequence>MSQTTARPAIASGARRALALALAATVAFSPLAVAPAAARSAPESFADLAEGLLDAVVNISTSQNAPAAQEKSVPKPDLPEGSPFEEFFDEFFNKRGGGGAPQQRQRKQSSLGSGFVVDPSGIVITNNHVIDGADEITVNFNDGSKLVAELVGKDTKTDIAVLRVKPPKPLKAVKFGDAAALRVGDWVLAIGNPFGLGGSVSAGIVSARNRNINSGPYDNFIQTDAAINRGNSGGPLFNMAGEVVGINTAIISPSGGSIGIGFSVPSTTAQPVVDQLLQFGETRRGWIGVRIQEVTDEIAESLGVKGPNKGALIAGVNDEGPADKGGIEAGDVVLKFDGKTVKDVRDLPRIVADTPIDRDVDVVVLRKGKEETKKLKVGRLEEAADAKPAALKPGGPEEAPKTVQALGLTFSAVTDDLKGRFGLKPDAKGVVITDVEDGSKAQEKQIQPGDILVEVAQEAVETPADVSKRIEALKKDGKKTALLLLSNKAGDVRFVAVSID</sequence>
<evidence type="ECO:0000313" key="16">
    <source>
        <dbReference type="EMBL" id="MFD1701591.1"/>
    </source>
</evidence>
<evidence type="ECO:0000313" key="17">
    <source>
        <dbReference type="Proteomes" id="UP001597308"/>
    </source>
</evidence>
<evidence type="ECO:0000259" key="15">
    <source>
        <dbReference type="PROSITE" id="PS50106"/>
    </source>
</evidence>
<evidence type="ECO:0000256" key="4">
    <source>
        <dbReference type="ARBA" id="ARBA00013035"/>
    </source>
</evidence>
<dbReference type="GO" id="GO:0016787">
    <property type="term" value="F:hydrolase activity"/>
    <property type="evidence" value="ECO:0007669"/>
    <property type="project" value="UniProtKB-KW"/>
</dbReference>
<dbReference type="RefSeq" id="WP_378796159.1">
    <property type="nucleotide sequence ID" value="NZ_JBHUER010000001.1"/>
</dbReference>
<evidence type="ECO:0000256" key="9">
    <source>
        <dbReference type="ARBA" id="ARBA00022764"/>
    </source>
</evidence>
<feature type="signal peptide" evidence="14">
    <location>
        <begin position="1"/>
        <end position="32"/>
    </location>
</feature>
<feature type="domain" description="PDZ" evidence="15">
    <location>
        <begin position="276"/>
        <end position="344"/>
    </location>
</feature>
<comment type="caution">
    <text evidence="16">The sequence shown here is derived from an EMBL/GenBank/DDBJ whole genome shotgun (WGS) entry which is preliminary data.</text>
</comment>
<dbReference type="Proteomes" id="UP001597308">
    <property type="component" value="Unassembled WGS sequence"/>
</dbReference>
<dbReference type="EMBL" id="JBHUER010000001">
    <property type="protein sequence ID" value="MFD1701591.1"/>
    <property type="molecule type" value="Genomic_DNA"/>
</dbReference>
<dbReference type="SUPFAM" id="SSF50494">
    <property type="entry name" value="Trypsin-like serine proteases"/>
    <property type="match status" value="1"/>
</dbReference>
<dbReference type="SMART" id="SM00228">
    <property type="entry name" value="PDZ"/>
    <property type="match status" value="2"/>
</dbReference>
<evidence type="ECO:0000256" key="14">
    <source>
        <dbReference type="SAM" id="SignalP"/>
    </source>
</evidence>
<evidence type="ECO:0000256" key="10">
    <source>
        <dbReference type="ARBA" id="ARBA00022801"/>
    </source>
</evidence>
<evidence type="ECO:0000256" key="1">
    <source>
        <dbReference type="ARBA" id="ARBA00001772"/>
    </source>
</evidence>
<dbReference type="Pfam" id="PF13180">
    <property type="entry name" value="PDZ_2"/>
    <property type="match status" value="1"/>
</dbReference>
<dbReference type="Pfam" id="PF00595">
    <property type="entry name" value="PDZ"/>
    <property type="match status" value="1"/>
</dbReference>
<keyword evidence="11" id="KW-0720">Serine protease</keyword>
<dbReference type="EC" id="3.4.21.107" evidence="4"/>
<comment type="similarity">
    <text evidence="3">Belongs to the peptidase S1C family.</text>
</comment>
<dbReference type="PANTHER" id="PTHR22939">
    <property type="entry name" value="SERINE PROTEASE FAMILY S1C HTRA-RELATED"/>
    <property type="match status" value="1"/>
</dbReference>
<evidence type="ECO:0000256" key="13">
    <source>
        <dbReference type="ARBA" id="ARBA00032850"/>
    </source>
</evidence>
<evidence type="ECO:0000256" key="12">
    <source>
        <dbReference type="ARBA" id="ARBA00023016"/>
    </source>
</evidence>
<reference evidence="17" key="1">
    <citation type="journal article" date="2019" name="Int. J. Syst. Evol. Microbiol.">
        <title>The Global Catalogue of Microorganisms (GCM) 10K type strain sequencing project: providing services to taxonomists for standard genome sequencing and annotation.</title>
        <authorList>
            <consortium name="The Broad Institute Genomics Platform"/>
            <consortium name="The Broad Institute Genome Sequencing Center for Infectious Disease"/>
            <person name="Wu L."/>
            <person name="Ma J."/>
        </authorList>
    </citation>
    <scope>NUCLEOTIDE SEQUENCE [LARGE SCALE GENOMIC DNA]</scope>
    <source>
        <strain evidence="17">KCTC 23707</strain>
    </source>
</reference>
<evidence type="ECO:0000256" key="6">
    <source>
        <dbReference type="ARBA" id="ARBA00022670"/>
    </source>
</evidence>
<dbReference type="InterPro" id="IPR009003">
    <property type="entry name" value="Peptidase_S1_PA"/>
</dbReference>
<evidence type="ECO:0000256" key="8">
    <source>
        <dbReference type="ARBA" id="ARBA00022737"/>
    </source>
</evidence>
<dbReference type="CDD" id="cd10839">
    <property type="entry name" value="cpPDZ1_DegP-like"/>
    <property type="match status" value="1"/>
</dbReference>
<accession>A0ABW4K4I8</accession>
<dbReference type="InterPro" id="IPR011782">
    <property type="entry name" value="Pept_S1C_Do"/>
</dbReference>
<keyword evidence="6" id="KW-0645">Protease</keyword>
<evidence type="ECO:0000256" key="7">
    <source>
        <dbReference type="ARBA" id="ARBA00022729"/>
    </source>
</evidence>
<keyword evidence="9" id="KW-0574">Periplasm</keyword>
<dbReference type="InterPro" id="IPR036034">
    <property type="entry name" value="PDZ_sf"/>
</dbReference>
<keyword evidence="12" id="KW-0346">Stress response</keyword>
<dbReference type="InterPro" id="IPR001478">
    <property type="entry name" value="PDZ"/>
</dbReference>
<keyword evidence="10 16" id="KW-0378">Hydrolase</keyword>
<feature type="domain" description="PDZ" evidence="15">
    <location>
        <begin position="406"/>
        <end position="488"/>
    </location>
</feature>
<organism evidence="16 17">
    <name type="scientific">Methylopila henanensis</name>
    <dbReference type="NCBI Taxonomy" id="873516"/>
    <lineage>
        <taxon>Bacteria</taxon>
        <taxon>Pseudomonadati</taxon>
        <taxon>Pseudomonadota</taxon>
        <taxon>Alphaproteobacteria</taxon>
        <taxon>Hyphomicrobiales</taxon>
        <taxon>Methylopilaceae</taxon>
        <taxon>Methylopila</taxon>
    </lineage>
</organism>
<dbReference type="Gene3D" id="2.40.10.120">
    <property type="match status" value="1"/>
</dbReference>
<dbReference type="SUPFAM" id="SSF50156">
    <property type="entry name" value="PDZ domain-like"/>
    <property type="match status" value="2"/>
</dbReference>
<feature type="chain" id="PRO_5047266182" description="Probable periplasmic serine endoprotease DegP-like" evidence="14">
    <location>
        <begin position="33"/>
        <end position="500"/>
    </location>
</feature>
<comment type="catalytic activity">
    <reaction evidence="1">
        <text>Acts on substrates that are at least partially unfolded. The cleavage site P1 residue is normally between a pair of hydrophobic residues, such as Val-|-Val.</text>
        <dbReference type="EC" id="3.4.21.107"/>
    </reaction>
</comment>
<dbReference type="NCBIfam" id="TIGR02037">
    <property type="entry name" value="degP_htrA_DO"/>
    <property type="match status" value="1"/>
</dbReference>
<dbReference type="PROSITE" id="PS50106">
    <property type="entry name" value="PDZ"/>
    <property type="match status" value="2"/>
</dbReference>